<evidence type="ECO:0000256" key="1">
    <source>
        <dbReference type="ARBA" id="ARBA00007806"/>
    </source>
</evidence>
<gene>
    <name evidence="7" type="ORF">IMCC3088_538</name>
</gene>
<evidence type="ECO:0000313" key="7">
    <source>
        <dbReference type="EMBL" id="EGG30399.1"/>
    </source>
</evidence>
<name>F3KZU5_9GAMM</name>
<evidence type="ECO:0000256" key="2">
    <source>
        <dbReference type="RuleBase" id="RU361185"/>
    </source>
</evidence>
<organism evidence="7 8">
    <name type="scientific">Aequoribacter fuscus</name>
    <dbReference type="NCBI Taxonomy" id="2518989"/>
    <lineage>
        <taxon>Bacteria</taxon>
        <taxon>Pseudomonadati</taxon>
        <taxon>Pseudomonadota</taxon>
        <taxon>Gammaproteobacteria</taxon>
        <taxon>Cellvibrionales</taxon>
        <taxon>Halieaceae</taxon>
        <taxon>Aequoribacter</taxon>
    </lineage>
</organism>
<dbReference type="InterPro" id="IPR011013">
    <property type="entry name" value="Gal_mutarotase_sf_dom"/>
</dbReference>
<reference evidence="7 8" key="1">
    <citation type="journal article" date="2011" name="J. Bacteriol.">
        <title>Genome sequence of strain IMCC3088, a proteorhodopsin-containing marine bacterium belonging to the OM60/NOR5 clade.</title>
        <authorList>
            <person name="Jang Y."/>
            <person name="Oh H.M."/>
            <person name="Kang I."/>
            <person name="Lee K."/>
            <person name="Yang S.J."/>
            <person name="Cho J.C."/>
        </authorList>
    </citation>
    <scope>NUCLEOTIDE SEQUENCE [LARGE SCALE GENOMIC DNA]</scope>
    <source>
        <strain evidence="7 8">IMCC3088</strain>
    </source>
</reference>
<dbReference type="CDD" id="cd14752">
    <property type="entry name" value="GH31_N"/>
    <property type="match status" value="1"/>
</dbReference>
<evidence type="ECO:0000259" key="4">
    <source>
        <dbReference type="Pfam" id="PF13802"/>
    </source>
</evidence>
<dbReference type="GO" id="GO:0004553">
    <property type="term" value="F:hydrolase activity, hydrolyzing O-glycosyl compounds"/>
    <property type="evidence" value="ECO:0007669"/>
    <property type="project" value="InterPro"/>
</dbReference>
<evidence type="ECO:0000313" key="8">
    <source>
        <dbReference type="Proteomes" id="UP000005615"/>
    </source>
</evidence>
<proteinExistence type="inferred from homology"/>
<dbReference type="InterPro" id="IPR013780">
    <property type="entry name" value="Glyco_hydro_b"/>
</dbReference>
<protein>
    <submittedName>
        <fullName evidence="7">Glycosyl hydrolase, family 31</fullName>
    </submittedName>
</protein>
<feature type="domain" description="Glycoside hydrolase family 31 TIM barrel" evidence="3">
    <location>
        <begin position="191"/>
        <end position="510"/>
    </location>
</feature>
<comment type="similarity">
    <text evidence="1 2">Belongs to the glycosyl hydrolase 31 family.</text>
</comment>
<dbReference type="GO" id="GO:0005975">
    <property type="term" value="P:carbohydrate metabolic process"/>
    <property type="evidence" value="ECO:0007669"/>
    <property type="project" value="InterPro"/>
</dbReference>
<dbReference type="SUPFAM" id="SSF51445">
    <property type="entry name" value="(Trans)glycosidases"/>
    <property type="match status" value="1"/>
</dbReference>
<dbReference type="EMBL" id="AEIG01000015">
    <property type="protein sequence ID" value="EGG30399.1"/>
    <property type="molecule type" value="Genomic_DNA"/>
</dbReference>
<dbReference type="SUPFAM" id="SSF51011">
    <property type="entry name" value="Glycosyl hydrolase domain"/>
    <property type="match status" value="1"/>
</dbReference>
<dbReference type="InterPro" id="IPR051816">
    <property type="entry name" value="Glycosyl_Hydrolase_31"/>
</dbReference>
<dbReference type="eggNOG" id="COG1501">
    <property type="taxonomic scope" value="Bacteria"/>
</dbReference>
<dbReference type="Gene3D" id="2.60.40.1180">
    <property type="entry name" value="Golgi alpha-mannosidase II"/>
    <property type="match status" value="2"/>
</dbReference>
<dbReference type="AlphaFoldDB" id="F3KZU5"/>
<dbReference type="InterPro" id="IPR017853">
    <property type="entry name" value="GH"/>
</dbReference>
<accession>F3KZU5</accession>
<dbReference type="SUPFAM" id="SSF74650">
    <property type="entry name" value="Galactose mutarotase-like"/>
    <property type="match status" value="1"/>
</dbReference>
<dbReference type="STRING" id="2518989.IMCC3088_538"/>
<sequence>MEYRDPARPAQPSYALPEEASFDINMTVSERQGSVEIQLPKLLLKVLKSPFTISYWRNDGLLFAEAPGYFSIEGMLGFRFEVPENERFWGGGERILGMDRRGHRLPLENKPHYGYTTESQQMYYSMPAVISERSYLVAFDNPAKGVMDIAYSTPNILQFEAPAGRSAYLVVADDSLLTLAQQWASVTGKQPLPPRWALGSFASRFGYRNQAEAEAVVQRYKDMGVPLDAIVLDLYWFGETIQGTMGNLDWHAPAWPAPEAMIANFEASGVKTVLITEPFVLTNAKEWPNAEKAGALAKSLSGEPRTFDFYFGHSGLIDVFSEAGRNWFWSIYERLLDQGVAGIWGDLGEPEVHPNDTIHSAGSALSLHNAYGHNWAKLLYERMSARSDQRPFIMMRSGFLGSQRYGMIPWTGDVDRSWGGLSGQVELALQMSAMGLAYIHSDLGGFAGGETFDPELYYRWLAMGVFSPVFRPHAQDHIPSEPVFHDQDTVDKARDLIKLRYRLLPYLYSLAHENATQGTPILRPRAYYDTSEQAFVDDGRYFFGDALFVQPVIEPNQDSVEVSLPRDSQWFDFWTGGLLSSHQIEQDLKATPIPVYVRAGAFVPMFVEAPQSTSHYDSTNVELHYYHHASVSEAQSELFDDDGYSASSLRSGTYEISAFNASWDNRGLTFRLENTGSDYAGRPERRSIRLVVHGWRSSPQGVVVNDQKAADVTYDESVNSLVIPITLPADSEVTIEIH</sequence>
<dbReference type="InterPro" id="IPR033403">
    <property type="entry name" value="DUF5110"/>
</dbReference>
<dbReference type="GO" id="GO:0030246">
    <property type="term" value="F:carbohydrate binding"/>
    <property type="evidence" value="ECO:0007669"/>
    <property type="project" value="InterPro"/>
</dbReference>
<keyword evidence="2" id="KW-0326">Glycosidase</keyword>
<dbReference type="Pfam" id="PF21365">
    <property type="entry name" value="Glyco_hydro_31_3rd"/>
    <property type="match status" value="1"/>
</dbReference>
<evidence type="ECO:0000259" key="5">
    <source>
        <dbReference type="Pfam" id="PF17137"/>
    </source>
</evidence>
<comment type="caution">
    <text evidence="7">The sequence shown here is derived from an EMBL/GenBank/DDBJ whole genome shotgun (WGS) entry which is preliminary data.</text>
</comment>
<dbReference type="Proteomes" id="UP000005615">
    <property type="component" value="Unassembled WGS sequence"/>
</dbReference>
<dbReference type="Pfam" id="PF01055">
    <property type="entry name" value="Glyco_hydro_31_2nd"/>
    <property type="match status" value="1"/>
</dbReference>
<dbReference type="InterPro" id="IPR000322">
    <property type="entry name" value="Glyco_hydro_31_TIM"/>
</dbReference>
<feature type="domain" description="DUF5110" evidence="5">
    <location>
        <begin position="621"/>
        <end position="695"/>
    </location>
</feature>
<dbReference type="Gene3D" id="2.60.40.1760">
    <property type="entry name" value="glycosyl hydrolase (family 31)"/>
    <property type="match status" value="1"/>
</dbReference>
<dbReference type="Gene3D" id="3.20.20.80">
    <property type="entry name" value="Glycosidases"/>
    <property type="match status" value="1"/>
</dbReference>
<dbReference type="InterPro" id="IPR025887">
    <property type="entry name" value="Glyco_hydro_31_N_dom"/>
</dbReference>
<dbReference type="InterPro" id="IPR048395">
    <property type="entry name" value="Glyco_hydro_31_C"/>
</dbReference>
<dbReference type="PANTHER" id="PTHR43863">
    <property type="entry name" value="HYDROLASE, PUTATIVE (AFU_ORTHOLOGUE AFUA_1G03140)-RELATED"/>
    <property type="match status" value="1"/>
</dbReference>
<dbReference type="Pfam" id="PF17137">
    <property type="entry name" value="DUF5110"/>
    <property type="match status" value="1"/>
</dbReference>
<evidence type="ECO:0000259" key="3">
    <source>
        <dbReference type="Pfam" id="PF01055"/>
    </source>
</evidence>
<keyword evidence="8" id="KW-1185">Reference proteome</keyword>
<feature type="domain" description="Glycosyl hydrolase family 31 C-terminal" evidence="6">
    <location>
        <begin position="518"/>
        <end position="601"/>
    </location>
</feature>
<evidence type="ECO:0000259" key="6">
    <source>
        <dbReference type="Pfam" id="PF21365"/>
    </source>
</evidence>
<feature type="domain" description="Glycoside hydrolase family 31 N-terminal" evidence="4">
    <location>
        <begin position="7"/>
        <end position="148"/>
    </location>
</feature>
<dbReference type="PANTHER" id="PTHR43863:SF2">
    <property type="entry name" value="MALTASE-GLUCOAMYLASE"/>
    <property type="match status" value="1"/>
</dbReference>
<keyword evidence="2 7" id="KW-0378">Hydrolase</keyword>
<dbReference type="Pfam" id="PF13802">
    <property type="entry name" value="Gal_mutarotas_2"/>
    <property type="match status" value="1"/>
</dbReference>